<organism evidence="2 3">
    <name type="scientific">Legionella londiniensis</name>
    <dbReference type="NCBI Taxonomy" id="45068"/>
    <lineage>
        <taxon>Bacteria</taxon>
        <taxon>Pseudomonadati</taxon>
        <taxon>Pseudomonadota</taxon>
        <taxon>Gammaproteobacteria</taxon>
        <taxon>Legionellales</taxon>
        <taxon>Legionellaceae</taxon>
        <taxon>Legionella</taxon>
    </lineage>
</organism>
<accession>A0A0W0VQT4</accession>
<evidence type="ECO:0000313" key="3">
    <source>
        <dbReference type="Proteomes" id="UP000054997"/>
    </source>
</evidence>
<reference evidence="2 3" key="1">
    <citation type="submission" date="2015-11" db="EMBL/GenBank/DDBJ databases">
        <title>Genomic analysis of 38 Legionella species identifies large and diverse effector repertoires.</title>
        <authorList>
            <person name="Burstein D."/>
            <person name="Amaro F."/>
            <person name="Zusman T."/>
            <person name="Lifshitz Z."/>
            <person name="Cohen O."/>
            <person name="Gilbert J.A."/>
            <person name="Pupko T."/>
            <person name="Shuman H.A."/>
            <person name="Segal G."/>
        </authorList>
    </citation>
    <scope>NUCLEOTIDE SEQUENCE [LARGE SCALE GENOMIC DNA]</scope>
    <source>
        <strain evidence="2 3">ATCC 49505</strain>
    </source>
</reference>
<feature type="signal peptide" evidence="1">
    <location>
        <begin position="1"/>
        <end position="20"/>
    </location>
</feature>
<dbReference type="STRING" id="45068.Llon_0585"/>
<sequence>MRLLRLPVFFLLLAALAASAQNSCVNDYCTNPCPKPTPPQYSSCPGCCENMGGIHYCDSSAGRFVCKNGYYSSCYCTRHAVMDLQKLEGCCLWKGGVLTTDIRSGLVICNNGGVSEVCSLQTFEERVAAW</sequence>
<dbReference type="Proteomes" id="UP000054997">
    <property type="component" value="Unassembled WGS sequence"/>
</dbReference>
<proteinExistence type="predicted"/>
<name>A0A0W0VQT4_9GAMM</name>
<protein>
    <submittedName>
        <fullName evidence="2">Neurogenic locus notch like protein</fullName>
    </submittedName>
</protein>
<feature type="chain" id="PRO_5006914982" evidence="1">
    <location>
        <begin position="21"/>
        <end position="130"/>
    </location>
</feature>
<keyword evidence="1" id="KW-0732">Signal</keyword>
<gene>
    <name evidence="2" type="ORF">Llon_0585</name>
</gene>
<evidence type="ECO:0000256" key="1">
    <source>
        <dbReference type="SAM" id="SignalP"/>
    </source>
</evidence>
<dbReference type="EMBL" id="LNYK01000010">
    <property type="protein sequence ID" value="KTD22367.1"/>
    <property type="molecule type" value="Genomic_DNA"/>
</dbReference>
<dbReference type="RefSeq" id="WP_058528603.1">
    <property type="nucleotide sequence ID" value="NZ_CAAAHZ010000007.1"/>
</dbReference>
<dbReference type="AlphaFoldDB" id="A0A0W0VQT4"/>
<comment type="caution">
    <text evidence="2">The sequence shown here is derived from an EMBL/GenBank/DDBJ whole genome shotgun (WGS) entry which is preliminary data.</text>
</comment>
<keyword evidence="3" id="KW-1185">Reference proteome</keyword>
<dbReference type="PATRIC" id="fig|45068.5.peg.631"/>
<evidence type="ECO:0000313" key="2">
    <source>
        <dbReference type="EMBL" id="KTD22367.1"/>
    </source>
</evidence>